<keyword evidence="7" id="KW-0804">Transcription</keyword>
<evidence type="ECO:0000259" key="11">
    <source>
        <dbReference type="PROSITE" id="PS50114"/>
    </source>
</evidence>
<dbReference type="InterPro" id="IPR039355">
    <property type="entry name" value="Transcription_factor_GATA"/>
</dbReference>
<feature type="compositionally biased region" description="Polar residues" evidence="10">
    <location>
        <begin position="427"/>
        <end position="437"/>
    </location>
</feature>
<dbReference type="PANTHER" id="PTHR10071:SF281">
    <property type="entry name" value="BOX A-BINDING FACTOR-RELATED"/>
    <property type="match status" value="1"/>
</dbReference>
<evidence type="ECO:0000256" key="1">
    <source>
        <dbReference type="ARBA" id="ARBA00004123"/>
    </source>
</evidence>
<evidence type="ECO:0000256" key="5">
    <source>
        <dbReference type="ARBA" id="ARBA00023015"/>
    </source>
</evidence>
<feature type="domain" description="GATA-type" evidence="11">
    <location>
        <begin position="294"/>
        <end position="347"/>
    </location>
</feature>
<dbReference type="GO" id="GO:0000981">
    <property type="term" value="F:DNA-binding transcription factor activity, RNA polymerase II-specific"/>
    <property type="evidence" value="ECO:0007669"/>
    <property type="project" value="TreeGrafter"/>
</dbReference>
<organism evidence="12 13">
    <name type="scientific">Psylliodes chrysocephalus</name>
    <dbReference type="NCBI Taxonomy" id="3402493"/>
    <lineage>
        <taxon>Eukaryota</taxon>
        <taxon>Metazoa</taxon>
        <taxon>Ecdysozoa</taxon>
        <taxon>Arthropoda</taxon>
        <taxon>Hexapoda</taxon>
        <taxon>Insecta</taxon>
        <taxon>Pterygota</taxon>
        <taxon>Neoptera</taxon>
        <taxon>Endopterygota</taxon>
        <taxon>Coleoptera</taxon>
        <taxon>Polyphaga</taxon>
        <taxon>Cucujiformia</taxon>
        <taxon>Chrysomeloidea</taxon>
        <taxon>Chrysomelidae</taxon>
        <taxon>Galerucinae</taxon>
        <taxon>Alticini</taxon>
        <taxon>Psylliodes</taxon>
    </lineage>
</organism>
<evidence type="ECO:0000256" key="2">
    <source>
        <dbReference type="ARBA" id="ARBA00022723"/>
    </source>
</evidence>
<dbReference type="OrthoDB" id="515401at2759"/>
<dbReference type="GO" id="GO:0005634">
    <property type="term" value="C:nucleus"/>
    <property type="evidence" value="ECO:0007669"/>
    <property type="project" value="UniProtKB-SubCell"/>
</dbReference>
<evidence type="ECO:0000256" key="3">
    <source>
        <dbReference type="ARBA" id="ARBA00022771"/>
    </source>
</evidence>
<dbReference type="Gene3D" id="3.30.50.10">
    <property type="entry name" value="Erythroid Transcription Factor GATA-1, subunit A"/>
    <property type="match status" value="1"/>
</dbReference>
<evidence type="ECO:0000256" key="7">
    <source>
        <dbReference type="ARBA" id="ARBA00023163"/>
    </source>
</evidence>
<accession>A0A9P0D511</accession>
<keyword evidence="5" id="KW-0805">Transcription regulation</keyword>
<keyword evidence="8" id="KW-0539">Nucleus</keyword>
<evidence type="ECO:0000256" key="10">
    <source>
        <dbReference type="SAM" id="MobiDB-lite"/>
    </source>
</evidence>
<feature type="compositionally biased region" description="Polar residues" evidence="10">
    <location>
        <begin position="274"/>
        <end position="296"/>
    </location>
</feature>
<evidence type="ECO:0000256" key="6">
    <source>
        <dbReference type="ARBA" id="ARBA00023125"/>
    </source>
</evidence>
<sequence>MTDSKMEPKEEQQHSPEEIKPKVAALETDPQPTQNNGTGVIRRNFITPAGTIIESNEEQPPEPTAEEIVKTSASTPSPVEQKVERTETTTYSEILTQEQREQFPDTKPYAIEMPAENFENQNFAQDISYTTVNIEGNVVPVTLSEIEHPGDYANLQTAQYNNGYADGSQYLAQHQYQNLFINRSDVDNSSPTAVLYRGDPNLADSRYQVNFEVSSTQPQVNILPSSGDSYTYTTPGSWNASSSGSYQQQYPGNINVLHQADSTQSYSAGQYANSTWSSNTMEDGRPSSQETGNRRNGVSCANCKTNNTTLWRRNNQGEPVCNACGLYFKLHNVNRPISMKKEGIQTRKRRPKSSSAGNSGNPGQMRIGLPQYQFQHTQDIEIPQDQYQVPMSVYQQPQPAYRQFATDSHRLNAQPLQPISAEDEQASVITSTSQQARFRTDVEDEDGSNPSMQT</sequence>
<evidence type="ECO:0000256" key="9">
    <source>
        <dbReference type="PROSITE-ProRule" id="PRU00094"/>
    </source>
</evidence>
<keyword evidence="4" id="KW-0862">Zinc</keyword>
<dbReference type="PROSITE" id="PS50114">
    <property type="entry name" value="GATA_ZN_FINGER_2"/>
    <property type="match status" value="1"/>
</dbReference>
<feature type="region of interest" description="Disordered" evidence="10">
    <location>
        <begin position="338"/>
        <end position="366"/>
    </location>
</feature>
<dbReference type="SUPFAM" id="SSF57716">
    <property type="entry name" value="Glucocorticoid receptor-like (DNA-binding domain)"/>
    <property type="match status" value="1"/>
</dbReference>
<dbReference type="PANTHER" id="PTHR10071">
    <property type="entry name" value="TRANSCRIPTION FACTOR GATA FAMILY MEMBER"/>
    <property type="match status" value="1"/>
</dbReference>
<dbReference type="GO" id="GO:0000978">
    <property type="term" value="F:RNA polymerase II cis-regulatory region sequence-specific DNA binding"/>
    <property type="evidence" value="ECO:0007669"/>
    <property type="project" value="TreeGrafter"/>
</dbReference>
<feature type="compositionally biased region" description="Basic and acidic residues" evidence="10">
    <location>
        <begin position="1"/>
        <end position="21"/>
    </location>
</feature>
<dbReference type="FunFam" id="3.30.50.10:FF:000032">
    <property type="entry name" value="Transcription factor GATA-3"/>
    <property type="match status" value="1"/>
</dbReference>
<dbReference type="InterPro" id="IPR000679">
    <property type="entry name" value="Znf_GATA"/>
</dbReference>
<evidence type="ECO:0000313" key="13">
    <source>
        <dbReference type="Proteomes" id="UP001153636"/>
    </source>
</evidence>
<dbReference type="CDD" id="cd00202">
    <property type="entry name" value="ZnF_GATA"/>
    <property type="match status" value="1"/>
</dbReference>
<feature type="region of interest" description="Disordered" evidence="10">
    <location>
        <begin position="418"/>
        <end position="454"/>
    </location>
</feature>
<dbReference type="GO" id="GO:0000122">
    <property type="term" value="P:negative regulation of transcription by RNA polymerase II"/>
    <property type="evidence" value="ECO:0007669"/>
    <property type="project" value="TreeGrafter"/>
</dbReference>
<keyword evidence="3 9" id="KW-0863">Zinc-finger</keyword>
<evidence type="ECO:0000256" key="4">
    <source>
        <dbReference type="ARBA" id="ARBA00022833"/>
    </source>
</evidence>
<feature type="compositionally biased region" description="Polar residues" evidence="10">
    <location>
        <begin position="353"/>
        <end position="362"/>
    </location>
</feature>
<protein>
    <recommendedName>
        <fullName evidence="11">GATA-type domain-containing protein</fullName>
    </recommendedName>
</protein>
<dbReference type="PROSITE" id="PS00344">
    <property type="entry name" value="GATA_ZN_FINGER_1"/>
    <property type="match status" value="1"/>
</dbReference>
<feature type="region of interest" description="Disordered" evidence="10">
    <location>
        <begin position="274"/>
        <end position="299"/>
    </location>
</feature>
<dbReference type="InterPro" id="IPR013088">
    <property type="entry name" value="Znf_NHR/GATA"/>
</dbReference>
<dbReference type="GO" id="GO:0045165">
    <property type="term" value="P:cell fate commitment"/>
    <property type="evidence" value="ECO:0007669"/>
    <property type="project" value="TreeGrafter"/>
</dbReference>
<dbReference type="EMBL" id="OV651820">
    <property type="protein sequence ID" value="CAH1114030.1"/>
    <property type="molecule type" value="Genomic_DNA"/>
</dbReference>
<dbReference type="SMART" id="SM00401">
    <property type="entry name" value="ZnF_GATA"/>
    <property type="match status" value="1"/>
</dbReference>
<proteinExistence type="predicted"/>
<keyword evidence="13" id="KW-1185">Reference proteome</keyword>
<dbReference type="GO" id="GO:0045944">
    <property type="term" value="P:positive regulation of transcription by RNA polymerase II"/>
    <property type="evidence" value="ECO:0007669"/>
    <property type="project" value="TreeGrafter"/>
</dbReference>
<reference evidence="12" key="1">
    <citation type="submission" date="2022-01" db="EMBL/GenBank/DDBJ databases">
        <authorList>
            <person name="King R."/>
        </authorList>
    </citation>
    <scope>NUCLEOTIDE SEQUENCE</scope>
</reference>
<name>A0A9P0D511_9CUCU</name>
<evidence type="ECO:0000313" key="12">
    <source>
        <dbReference type="EMBL" id="CAH1114030.1"/>
    </source>
</evidence>
<dbReference type="GO" id="GO:0008270">
    <property type="term" value="F:zinc ion binding"/>
    <property type="evidence" value="ECO:0007669"/>
    <property type="project" value="UniProtKB-KW"/>
</dbReference>
<dbReference type="Pfam" id="PF00320">
    <property type="entry name" value="GATA"/>
    <property type="match status" value="1"/>
</dbReference>
<dbReference type="PRINTS" id="PR00619">
    <property type="entry name" value="GATAZNFINGER"/>
</dbReference>
<feature type="region of interest" description="Disordered" evidence="10">
    <location>
        <begin position="1"/>
        <end position="89"/>
    </location>
</feature>
<dbReference type="AlphaFoldDB" id="A0A9P0D511"/>
<evidence type="ECO:0000256" key="8">
    <source>
        <dbReference type="ARBA" id="ARBA00023242"/>
    </source>
</evidence>
<gene>
    <name evidence="12" type="ORF">PSYICH_LOCUS14869</name>
</gene>
<dbReference type="Proteomes" id="UP001153636">
    <property type="component" value="Chromosome 8"/>
</dbReference>
<keyword evidence="6" id="KW-0238">DNA-binding</keyword>
<comment type="subcellular location">
    <subcellularLocation>
        <location evidence="1">Nucleus</location>
    </subcellularLocation>
</comment>
<keyword evidence="2" id="KW-0479">Metal-binding</keyword>